<organism evidence="2">
    <name type="scientific">marine metagenome</name>
    <dbReference type="NCBI Taxonomy" id="408172"/>
    <lineage>
        <taxon>unclassified sequences</taxon>
        <taxon>metagenomes</taxon>
        <taxon>ecological metagenomes</taxon>
    </lineage>
</organism>
<feature type="compositionally biased region" description="Basic and acidic residues" evidence="1">
    <location>
        <begin position="52"/>
        <end position="62"/>
    </location>
</feature>
<sequence>MVRQADNQRNVGNGYTGYEAENRVPRLAASVVDSVVCVENDGTEDTSGNGRMDIRRARGELG</sequence>
<feature type="region of interest" description="Disordered" evidence="1">
    <location>
        <begin position="40"/>
        <end position="62"/>
    </location>
</feature>
<evidence type="ECO:0000256" key="1">
    <source>
        <dbReference type="SAM" id="MobiDB-lite"/>
    </source>
</evidence>
<accession>A0A382X7W6</accession>
<dbReference type="EMBL" id="UINC01165345">
    <property type="protein sequence ID" value="SVD66685.1"/>
    <property type="molecule type" value="Genomic_DNA"/>
</dbReference>
<protein>
    <submittedName>
        <fullName evidence="2">Uncharacterized protein</fullName>
    </submittedName>
</protein>
<name>A0A382X7W6_9ZZZZ</name>
<proteinExistence type="predicted"/>
<reference evidence="2" key="1">
    <citation type="submission" date="2018-05" db="EMBL/GenBank/DDBJ databases">
        <authorList>
            <person name="Lanie J.A."/>
            <person name="Ng W.-L."/>
            <person name="Kazmierczak K.M."/>
            <person name="Andrzejewski T.M."/>
            <person name="Davidsen T.M."/>
            <person name="Wayne K.J."/>
            <person name="Tettelin H."/>
            <person name="Glass J.I."/>
            <person name="Rusch D."/>
            <person name="Podicherti R."/>
            <person name="Tsui H.-C.T."/>
            <person name="Winkler M.E."/>
        </authorList>
    </citation>
    <scope>NUCLEOTIDE SEQUENCE</scope>
</reference>
<dbReference type="AlphaFoldDB" id="A0A382X7W6"/>
<evidence type="ECO:0000313" key="2">
    <source>
        <dbReference type="EMBL" id="SVD66685.1"/>
    </source>
</evidence>
<gene>
    <name evidence="2" type="ORF">METZ01_LOCUS419539</name>
</gene>